<dbReference type="FunFam" id="3.20.20.10:FF:000018">
    <property type="entry name" value="Pyridoxal phosphate homeostasis protein"/>
    <property type="match status" value="1"/>
</dbReference>
<dbReference type="NCBIfam" id="TIGR00044">
    <property type="entry name" value="YggS family pyridoxal phosphate-dependent enzyme"/>
    <property type="match status" value="1"/>
</dbReference>
<dbReference type="InterPro" id="IPR029066">
    <property type="entry name" value="PLP-binding_barrel"/>
</dbReference>
<evidence type="ECO:0000313" key="7">
    <source>
        <dbReference type="Proteomes" id="UP000001691"/>
    </source>
</evidence>
<proteinExistence type="inferred from homology"/>
<comment type="cofactor">
    <cofactor evidence="3">
        <name>pyridoxal 5'-phosphate</name>
        <dbReference type="ChEBI" id="CHEBI:597326"/>
    </cofactor>
</comment>
<protein>
    <recommendedName>
        <fullName evidence="2">Pyridoxal phosphate homeostasis protein</fullName>
        <shortName evidence="2">PLP homeostasis protein</shortName>
    </recommendedName>
</protein>
<evidence type="ECO:0000256" key="4">
    <source>
        <dbReference type="RuleBase" id="RU004514"/>
    </source>
</evidence>
<dbReference type="PIRSF" id="PIRSF004848">
    <property type="entry name" value="YBL036c_PLPDEIII"/>
    <property type="match status" value="1"/>
</dbReference>
<dbReference type="AlphaFoldDB" id="B1GYK9"/>
<keyword evidence="1 2" id="KW-0663">Pyridoxal phosphate</keyword>
<dbReference type="KEGG" id="eti:RSTT_581"/>
<accession>B1GYK9</accession>
<evidence type="ECO:0000256" key="2">
    <source>
        <dbReference type="HAMAP-Rule" id="MF_02087"/>
    </source>
</evidence>
<dbReference type="InterPro" id="IPR001608">
    <property type="entry name" value="Ala_racemase_N"/>
</dbReference>
<sequence length="231" mass="25947">MKNIHRNIEFIKNTVNSAKNTSVVVELIAVTKTFPYQCILEALKCEIKHIGESKIKEALPKFEQLGSSLVGITKHFIGHLQSNKVKKAVENFDLIHSLDSVKLAGSISLYAANIDKLQNCLIEVKVSQEITKTGVNPNYVEDFYKQCLSIPNILIKGLMVIAPYSDNPEDSRPYFKQVYNLFENIRKSYGSSEFNILSMGMSDDYKIAVEEGATMIRIGSAIFGKRNYGNK</sequence>
<dbReference type="KEGG" id="rsd:TGRD_609"/>
<evidence type="ECO:0000313" key="6">
    <source>
        <dbReference type="EMBL" id="BAG14102.1"/>
    </source>
</evidence>
<feature type="domain" description="Alanine racemase N-terminal" evidence="5">
    <location>
        <begin position="3"/>
        <end position="225"/>
    </location>
</feature>
<dbReference type="PATRIC" id="fig|471821.5.peg.1030"/>
<evidence type="ECO:0000256" key="3">
    <source>
        <dbReference type="PIRSR" id="PIRSR004848-1"/>
    </source>
</evidence>
<dbReference type="CDD" id="cd00635">
    <property type="entry name" value="PLPDE_III_YBL036c_like"/>
    <property type="match status" value="1"/>
</dbReference>
<dbReference type="SUPFAM" id="SSF51419">
    <property type="entry name" value="PLP-binding barrel"/>
    <property type="match status" value="1"/>
</dbReference>
<gene>
    <name evidence="6" type="ordered locus">TGRD_609</name>
</gene>
<dbReference type="HOGENOM" id="CLU_059988_1_0_0"/>
<dbReference type="EMBL" id="AP009510">
    <property type="protein sequence ID" value="BAG14102.1"/>
    <property type="molecule type" value="Genomic_DNA"/>
</dbReference>
<dbReference type="OrthoDB" id="9804072at2"/>
<comment type="similarity">
    <text evidence="2 4">Belongs to the pyridoxal phosphate-binding protein YggS/PROSC family.</text>
</comment>
<dbReference type="Gene3D" id="3.20.20.10">
    <property type="entry name" value="Alanine racemase"/>
    <property type="match status" value="1"/>
</dbReference>
<organism evidence="6 7">
    <name type="scientific">Endomicrobium trichonymphae</name>
    <dbReference type="NCBI Taxonomy" id="1408204"/>
    <lineage>
        <taxon>Bacteria</taxon>
        <taxon>Pseudomonadati</taxon>
        <taxon>Elusimicrobiota</taxon>
        <taxon>Endomicrobiia</taxon>
        <taxon>Endomicrobiales</taxon>
        <taxon>Endomicrobiaceae</taxon>
        <taxon>Candidatus Endomicrobiellum</taxon>
    </lineage>
</organism>
<dbReference type="HAMAP" id="MF_02087">
    <property type="entry name" value="PLP_homeostasis"/>
    <property type="match status" value="1"/>
</dbReference>
<accession>A0A1C9ZYL3</accession>
<dbReference type="InterPro" id="IPR011078">
    <property type="entry name" value="PyrdxlP_homeostasis"/>
</dbReference>
<dbReference type="Pfam" id="PF01168">
    <property type="entry name" value="Ala_racemase_N"/>
    <property type="match status" value="1"/>
</dbReference>
<evidence type="ECO:0000259" key="5">
    <source>
        <dbReference type="Pfam" id="PF01168"/>
    </source>
</evidence>
<feature type="modified residue" description="N6-(pyridoxal phosphate)lysine" evidence="2 3">
    <location>
        <position position="32"/>
    </location>
</feature>
<dbReference type="RefSeq" id="WP_015423626.1">
    <property type="nucleotide sequence ID" value="NC_020419.1"/>
</dbReference>
<reference evidence="7" key="1">
    <citation type="journal article" date="2008" name="Proc. Natl. Acad. Sci. U.S.A.">
        <title>Complete genome of the uncultured termite group 1 bacteria in a single host protist cell.</title>
        <authorList>
            <person name="Hongoh Y."/>
            <person name="Sharma V.K."/>
            <person name="Prakash T."/>
            <person name="Noda S."/>
            <person name="Taylor T.D."/>
            <person name="Kudo T."/>
            <person name="Sakaki Y."/>
            <person name="Toyoda A."/>
            <person name="Hattori M."/>
            <person name="Ohkuma M."/>
        </authorList>
    </citation>
    <scope>NUCLEOTIDE SEQUENCE [LARGE SCALE GENOMIC DNA]</scope>
    <source>
        <strain evidence="7">Rs-D17 genomovar Ri2008</strain>
    </source>
</reference>
<dbReference type="STRING" id="471821.TGRD_619"/>
<evidence type="ECO:0000256" key="1">
    <source>
        <dbReference type="ARBA" id="ARBA00022898"/>
    </source>
</evidence>
<name>B1GYK9_ENDTX</name>
<comment type="function">
    <text evidence="2">Pyridoxal 5'-phosphate (PLP)-binding protein, which is involved in PLP homeostasis.</text>
</comment>
<dbReference type="Proteomes" id="UP000001691">
    <property type="component" value="Chromosome"/>
</dbReference>
<dbReference type="PANTHER" id="PTHR10146:SF14">
    <property type="entry name" value="PYRIDOXAL PHOSPHATE HOMEOSTASIS PROTEIN"/>
    <property type="match status" value="1"/>
</dbReference>
<keyword evidence="7" id="KW-1185">Reference proteome</keyword>
<dbReference type="PANTHER" id="PTHR10146">
    <property type="entry name" value="PROLINE SYNTHETASE CO-TRANSCRIBED BACTERIAL HOMOLOG PROTEIN"/>
    <property type="match status" value="1"/>
</dbReference>
<dbReference type="GO" id="GO:0030170">
    <property type="term" value="F:pyridoxal phosphate binding"/>
    <property type="evidence" value="ECO:0007669"/>
    <property type="project" value="UniProtKB-UniRule"/>
</dbReference>